<dbReference type="Pfam" id="PF04203">
    <property type="entry name" value="Sortase"/>
    <property type="match status" value="1"/>
</dbReference>
<dbReference type="SUPFAM" id="SSF63817">
    <property type="entry name" value="Sortase"/>
    <property type="match status" value="1"/>
</dbReference>
<dbReference type="InterPro" id="IPR023365">
    <property type="entry name" value="Sortase_dom-sf"/>
</dbReference>
<dbReference type="Gene3D" id="2.40.260.10">
    <property type="entry name" value="Sortase"/>
    <property type="match status" value="1"/>
</dbReference>
<dbReference type="GO" id="GO:0016787">
    <property type="term" value="F:hydrolase activity"/>
    <property type="evidence" value="ECO:0007669"/>
    <property type="project" value="UniProtKB-KW"/>
</dbReference>
<dbReference type="AlphaFoldDB" id="A0A6N9VE88"/>
<dbReference type="InterPro" id="IPR042003">
    <property type="entry name" value="Sortase_E"/>
</dbReference>
<dbReference type="InterPro" id="IPR005754">
    <property type="entry name" value="Sortase"/>
</dbReference>
<dbReference type="RefSeq" id="WP_164357935.1">
    <property type="nucleotide sequence ID" value="NZ_JBEZWJ010000019.1"/>
</dbReference>
<accession>A0A6N9VE88</accession>
<dbReference type="EMBL" id="JAAGME010000903">
    <property type="protein sequence ID" value="NEB69782.1"/>
    <property type="molecule type" value="Genomic_DNA"/>
</dbReference>
<feature type="active site" description="Acyl-thioester intermediate" evidence="2">
    <location>
        <position position="220"/>
    </location>
</feature>
<evidence type="ECO:0000313" key="6">
    <source>
        <dbReference type="Proteomes" id="UP000471648"/>
    </source>
</evidence>
<gene>
    <name evidence="5" type="ORF">G3I39_22415</name>
</gene>
<evidence type="ECO:0000256" key="1">
    <source>
        <dbReference type="ARBA" id="ARBA00022801"/>
    </source>
</evidence>
<keyword evidence="4" id="KW-0732">Signal</keyword>
<feature type="chain" id="PRO_5038864496" evidence="4">
    <location>
        <begin position="29"/>
        <end position="256"/>
    </location>
</feature>
<comment type="caution">
    <text evidence="5">The sequence shown here is derived from an EMBL/GenBank/DDBJ whole genome shotgun (WGS) entry which is preliminary data.</text>
</comment>
<evidence type="ECO:0000256" key="2">
    <source>
        <dbReference type="PIRSR" id="PIRSR605754-1"/>
    </source>
</evidence>
<organism evidence="5 6">
    <name type="scientific">Streptomyces microflavus</name>
    <name type="common">Streptomyces lipmanii</name>
    <dbReference type="NCBI Taxonomy" id="1919"/>
    <lineage>
        <taxon>Bacteria</taxon>
        <taxon>Bacillati</taxon>
        <taxon>Actinomycetota</taxon>
        <taxon>Actinomycetes</taxon>
        <taxon>Kitasatosporales</taxon>
        <taxon>Streptomycetaceae</taxon>
        <taxon>Streptomyces</taxon>
    </lineage>
</organism>
<dbReference type="CDD" id="cd05830">
    <property type="entry name" value="Sortase_E"/>
    <property type="match status" value="1"/>
</dbReference>
<keyword evidence="1" id="KW-0378">Hydrolase</keyword>
<dbReference type="Proteomes" id="UP000471648">
    <property type="component" value="Unassembled WGS sequence"/>
</dbReference>
<reference evidence="5 6" key="1">
    <citation type="submission" date="2020-01" db="EMBL/GenBank/DDBJ databases">
        <title>Insect and environment-associated Actinomycetes.</title>
        <authorList>
            <person name="Currrie C."/>
            <person name="Chevrette M."/>
            <person name="Carlson C."/>
            <person name="Stubbendieck R."/>
            <person name="Wendt-Pienkowski E."/>
        </authorList>
    </citation>
    <scope>NUCLEOTIDE SEQUENCE [LARGE SCALE GENOMIC DNA]</scope>
    <source>
        <strain evidence="5 6">SID14438</strain>
    </source>
</reference>
<feature type="active site" description="Proton donor/acceptor" evidence="2">
    <location>
        <position position="148"/>
    </location>
</feature>
<evidence type="ECO:0000313" key="5">
    <source>
        <dbReference type="EMBL" id="NEB69782.1"/>
    </source>
</evidence>
<sequence length="256" mass="26450">MRLRRLRRLRSRTAPRALACAGAVVLMAAVGCASPGAADGREAGAEAGVVADDKAPAPSLPRTAPATATAPGTAAALVPADRTDPRTGIAVLAIPAIGVADLDVVPYEGTTDDPPGSRIQDRGVASSPYGEEGGVGPGEVGNYLVTAHRLSAGGVLRELPDLGKGDSVYVTEGGTRYTYEITETRQTSFRSERSLAEQRAEVPGRPGAEPTRAMITISTCATPEDDAAGNFWRDALGNPEHRIDKVGVLVSERPAS</sequence>
<evidence type="ECO:0000256" key="4">
    <source>
        <dbReference type="SAM" id="SignalP"/>
    </source>
</evidence>
<feature type="region of interest" description="Disordered" evidence="3">
    <location>
        <begin position="108"/>
        <end position="136"/>
    </location>
</feature>
<evidence type="ECO:0000256" key="3">
    <source>
        <dbReference type="SAM" id="MobiDB-lite"/>
    </source>
</evidence>
<dbReference type="PROSITE" id="PS51257">
    <property type="entry name" value="PROKAR_LIPOPROTEIN"/>
    <property type="match status" value="1"/>
</dbReference>
<proteinExistence type="predicted"/>
<feature type="signal peptide" evidence="4">
    <location>
        <begin position="1"/>
        <end position="28"/>
    </location>
</feature>
<protein>
    <submittedName>
        <fullName evidence="5">Class E sortase</fullName>
    </submittedName>
</protein>
<name>A0A6N9VE88_STRMI</name>